<dbReference type="Proteomes" id="UP001419084">
    <property type="component" value="Unassembled WGS sequence"/>
</dbReference>
<dbReference type="RefSeq" id="WP_346064355.1">
    <property type="nucleotide sequence ID" value="NZ_BRPJ01000002.1"/>
</dbReference>
<name>A0ABQ5M0J1_9FIRM</name>
<dbReference type="EMBL" id="BRPJ01000002">
    <property type="protein sequence ID" value="GLB28144.1"/>
    <property type="molecule type" value="Genomic_DNA"/>
</dbReference>
<protein>
    <submittedName>
        <fullName evidence="1">Uncharacterized protein</fullName>
    </submittedName>
</protein>
<organism evidence="1 2">
    <name type="scientific">Lacrimispora amygdalina</name>
    <dbReference type="NCBI Taxonomy" id="253257"/>
    <lineage>
        <taxon>Bacteria</taxon>
        <taxon>Bacillati</taxon>
        <taxon>Bacillota</taxon>
        <taxon>Clostridia</taxon>
        <taxon>Lachnospirales</taxon>
        <taxon>Lachnospiraceae</taxon>
        <taxon>Lacrimispora</taxon>
    </lineage>
</organism>
<comment type="caution">
    <text evidence="1">The sequence shown here is derived from an EMBL/GenBank/DDBJ whole genome shotgun (WGS) entry which is preliminary data.</text>
</comment>
<sequence length="47" mass="5688">MIKIKVSYERPEELKRILDRLRPEVKSLKVARNQEGKFKKAYIEVKE</sequence>
<proteinExistence type="predicted"/>
<accession>A0ABQ5M0J1</accession>
<keyword evidence="2" id="KW-1185">Reference proteome</keyword>
<evidence type="ECO:0000313" key="2">
    <source>
        <dbReference type="Proteomes" id="UP001419084"/>
    </source>
</evidence>
<gene>
    <name evidence="1" type="ORF">LAD12857_00670</name>
</gene>
<reference evidence="1 2" key="1">
    <citation type="journal article" date="2024" name="Int. J. Syst. Evol. Microbiol.">
        <title>Lacrimispora brassicae sp. nov. isolated from fermented cabbage, and proposal of Clostridium indicum Gundawar et al. 2019 and Clostridium methoxybenzovorans Mechichi et al. 1999 as heterotypic synonyms of Lacrimispora amygdalina (Parshina et al. 2003) Haas and Blanchard 2020 and Lacrimispora indolis (McClung and McCoy 1957) Haas and Blanchard 2020, respectively.</title>
        <authorList>
            <person name="Kobayashi H."/>
            <person name="Tanizawa Y."/>
            <person name="Sakamoto M."/>
            <person name="Ohkuma M."/>
            <person name="Tohno M."/>
        </authorList>
    </citation>
    <scope>NUCLEOTIDE SEQUENCE [LARGE SCALE GENOMIC DNA]</scope>
    <source>
        <strain evidence="1 2">DSM 12857</strain>
    </source>
</reference>
<evidence type="ECO:0000313" key="1">
    <source>
        <dbReference type="EMBL" id="GLB28144.1"/>
    </source>
</evidence>